<dbReference type="Proteomes" id="UP000284531">
    <property type="component" value="Unassembled WGS sequence"/>
</dbReference>
<evidence type="ECO:0000256" key="3">
    <source>
        <dbReference type="ARBA" id="ARBA00022989"/>
    </source>
</evidence>
<comment type="caution">
    <text evidence="7">The sequence shown here is derived from an EMBL/GenBank/DDBJ whole genome shotgun (WGS) entry which is preliminary data.</text>
</comment>
<proteinExistence type="predicted"/>
<evidence type="ECO:0000256" key="2">
    <source>
        <dbReference type="ARBA" id="ARBA00022692"/>
    </source>
</evidence>
<feature type="transmembrane region" description="Helical" evidence="5">
    <location>
        <begin position="53"/>
        <end position="70"/>
    </location>
</feature>
<dbReference type="GO" id="GO:0016020">
    <property type="term" value="C:membrane"/>
    <property type="evidence" value="ECO:0007669"/>
    <property type="project" value="UniProtKB-SubCell"/>
</dbReference>
<gene>
    <name evidence="7" type="ORF">BXY64_0862</name>
</gene>
<organism evidence="7 8">
    <name type="scientific">Marinifilum flexuosum</name>
    <dbReference type="NCBI Taxonomy" id="1117708"/>
    <lineage>
        <taxon>Bacteria</taxon>
        <taxon>Pseudomonadati</taxon>
        <taxon>Bacteroidota</taxon>
        <taxon>Bacteroidia</taxon>
        <taxon>Marinilabiliales</taxon>
        <taxon>Marinifilaceae</taxon>
    </lineage>
</organism>
<feature type="transmembrane region" description="Helical" evidence="5">
    <location>
        <begin position="153"/>
        <end position="174"/>
    </location>
</feature>
<protein>
    <submittedName>
        <fullName evidence="7">Putative RDD family membrane protein YckC</fullName>
    </submittedName>
</protein>
<evidence type="ECO:0000313" key="7">
    <source>
        <dbReference type="EMBL" id="RKE03852.1"/>
    </source>
</evidence>
<evidence type="ECO:0000256" key="5">
    <source>
        <dbReference type="SAM" id="Phobius"/>
    </source>
</evidence>
<keyword evidence="3 5" id="KW-1133">Transmembrane helix</keyword>
<evidence type="ECO:0000259" key="6">
    <source>
        <dbReference type="Pfam" id="PF06271"/>
    </source>
</evidence>
<dbReference type="AlphaFoldDB" id="A0A419X823"/>
<keyword evidence="8" id="KW-1185">Reference proteome</keyword>
<dbReference type="OrthoDB" id="9814143at2"/>
<comment type="subcellular location">
    <subcellularLocation>
        <location evidence="1">Membrane</location>
        <topology evidence="1">Multi-pass membrane protein</topology>
    </subcellularLocation>
</comment>
<evidence type="ECO:0000313" key="8">
    <source>
        <dbReference type="Proteomes" id="UP000284531"/>
    </source>
</evidence>
<keyword evidence="2 5" id="KW-0812">Transmembrane</keyword>
<dbReference type="RefSeq" id="WP_120238685.1">
    <property type="nucleotide sequence ID" value="NZ_RAPQ01000008.1"/>
</dbReference>
<name>A0A419X823_9BACT</name>
<feature type="domain" description="RDD" evidence="6">
    <location>
        <begin position="9"/>
        <end position="134"/>
    </location>
</feature>
<dbReference type="EMBL" id="RAPQ01000008">
    <property type="protein sequence ID" value="RKE03852.1"/>
    <property type="molecule type" value="Genomic_DNA"/>
</dbReference>
<evidence type="ECO:0000256" key="4">
    <source>
        <dbReference type="ARBA" id="ARBA00023136"/>
    </source>
</evidence>
<reference evidence="7 8" key="1">
    <citation type="submission" date="2018-09" db="EMBL/GenBank/DDBJ databases">
        <title>Genomic Encyclopedia of Archaeal and Bacterial Type Strains, Phase II (KMG-II): from individual species to whole genera.</title>
        <authorList>
            <person name="Goeker M."/>
        </authorList>
    </citation>
    <scope>NUCLEOTIDE SEQUENCE [LARGE SCALE GENOMIC DNA]</scope>
    <source>
        <strain evidence="7 8">DSM 21950</strain>
    </source>
</reference>
<evidence type="ECO:0000256" key="1">
    <source>
        <dbReference type="ARBA" id="ARBA00004141"/>
    </source>
</evidence>
<keyword evidence="4 5" id="KW-0472">Membrane</keyword>
<dbReference type="Pfam" id="PF06271">
    <property type="entry name" value="RDD"/>
    <property type="match status" value="1"/>
</dbReference>
<feature type="transmembrane region" description="Helical" evidence="5">
    <location>
        <begin position="21"/>
        <end position="41"/>
    </location>
</feature>
<accession>A0A419X823</accession>
<dbReference type="InterPro" id="IPR010432">
    <property type="entry name" value="RDD"/>
</dbReference>
<sequence>MINQPERVNAGLRLASMLVDHFIMTFVCMLIAVPGIFIAMFDVFTIDHEPTDIFMGSASFMFFVGFSAYFNKDIFNGRSAAKRILKLQVVDIKTGKAANPLKCFVRNIPIVFWPLEAVFVLANPKRRLGDFIAGTRIEYVEHPEKNRMDWPKFTISVFIAIGFSFLMSLPFSYLSSMHETEKTPYVIESLNNQKSEEANAVFTTQLNDLIKEADFKIYDNIHGEERGYVAGILYFKYREDYEDFEQSESQIKELLAKKYPLEQYCCFIKFVYKESGSLNTRQRFYK</sequence>